<gene>
    <name evidence="1" type="ORF">SAMN04488094_12343</name>
</gene>
<organism evidence="1 2">
    <name type="scientific">Tropicimonas isoalkanivorans</name>
    <dbReference type="NCBI Taxonomy" id="441112"/>
    <lineage>
        <taxon>Bacteria</taxon>
        <taxon>Pseudomonadati</taxon>
        <taxon>Pseudomonadota</taxon>
        <taxon>Alphaproteobacteria</taxon>
        <taxon>Rhodobacterales</taxon>
        <taxon>Roseobacteraceae</taxon>
        <taxon>Tropicimonas</taxon>
    </lineage>
</organism>
<reference evidence="1 2" key="1">
    <citation type="submission" date="2016-10" db="EMBL/GenBank/DDBJ databases">
        <authorList>
            <person name="de Groot N.N."/>
        </authorList>
    </citation>
    <scope>NUCLEOTIDE SEQUENCE [LARGE SCALE GENOMIC DNA]</scope>
    <source>
        <strain evidence="1 2">DSM 19548</strain>
    </source>
</reference>
<dbReference type="EMBL" id="FOLG01000023">
    <property type="protein sequence ID" value="SFD25339.1"/>
    <property type="molecule type" value="Genomic_DNA"/>
</dbReference>
<evidence type="ECO:0000313" key="2">
    <source>
        <dbReference type="Proteomes" id="UP000198728"/>
    </source>
</evidence>
<name>A0A1I1QTD8_9RHOB</name>
<accession>A0A1I1QTD8</accession>
<protein>
    <submittedName>
        <fullName evidence="1">Uncharacterized protein</fullName>
    </submittedName>
</protein>
<sequence>MSRASHQMPRLAGLMSPCAIAFIVMLARTAGRVIGTVSAHAIGLGSRPPVGAKDAPGTDRRETFGWLRPEVAVSGAATATGLLYHDRRRVTLSSGIHRRSPSPSVYHISRTLGTERHNLAPEQIAACGRKLPQIGERVDGPVASRSRKRRTGCLHIAHQIRRNTIWRQEVAARDAHIGPPGGVKAAVAEITSTNRDGLSVTEGGRRCQT</sequence>
<dbReference type="Proteomes" id="UP000198728">
    <property type="component" value="Unassembled WGS sequence"/>
</dbReference>
<evidence type="ECO:0000313" key="1">
    <source>
        <dbReference type="EMBL" id="SFD25339.1"/>
    </source>
</evidence>
<proteinExistence type="predicted"/>
<keyword evidence="2" id="KW-1185">Reference proteome</keyword>
<dbReference type="AlphaFoldDB" id="A0A1I1QTD8"/>